<sequence>MKGVYWKSNRRSGIYFLILALFSLTGMYLVEACRKTESQAILDKKLEASSLAKLAFAEIRKEKSFNNRIPDPKFDPSGSGLIGTFFSPVTSNLGVLAAKQTSVNPNFSALVLEYLQEAGVKEGDTIALGFSGSFPALNICVYAAAKTLRLKLVTVSSISSSQWGANEPDFLWPDMESILYKKNIFPYRSTVFSIGGIEDKGVGIGREGLSLLSKAADRNGISLMHSDSFSESLEERMSLYSREANGIDNYKAYINVGGGSVSVGTKVGSKEFRPGLNRINSVSPSADSVLSRFYEKKVPVIHLTRIQELAVENGLPLRPKKLPEVGEGGPFHRLQYDLRLVLVVLVLLLLLLYVFFRTDSFLVTSDTDISL</sequence>
<evidence type="ECO:0000313" key="2">
    <source>
        <dbReference type="EMBL" id="MFB5736313.1"/>
    </source>
</evidence>
<organism evidence="2 3">
    <name type="scientific">Leptospira wolffii</name>
    <dbReference type="NCBI Taxonomy" id="409998"/>
    <lineage>
        <taxon>Bacteria</taxon>
        <taxon>Pseudomonadati</taxon>
        <taxon>Spirochaetota</taxon>
        <taxon>Spirochaetia</taxon>
        <taxon>Leptospirales</taxon>
        <taxon>Leptospiraceae</taxon>
        <taxon>Leptospira</taxon>
    </lineage>
</organism>
<dbReference type="InterPro" id="IPR027602">
    <property type="entry name" value="PGA_system"/>
</dbReference>
<dbReference type="RefSeq" id="WP_375516878.1">
    <property type="nucleotide sequence ID" value="NZ_JBHILI010000004.1"/>
</dbReference>
<dbReference type="NCBIfam" id="TIGR04332">
    <property type="entry name" value="gamma_Glu_sys"/>
    <property type="match status" value="1"/>
</dbReference>
<protein>
    <submittedName>
        <fullName evidence="2">Poly-gamma-glutamate system protein</fullName>
    </submittedName>
</protein>
<feature type="transmembrane region" description="Helical" evidence="1">
    <location>
        <begin position="338"/>
        <end position="356"/>
    </location>
</feature>
<feature type="transmembrane region" description="Helical" evidence="1">
    <location>
        <begin position="12"/>
        <end position="30"/>
    </location>
</feature>
<comment type="caution">
    <text evidence="2">The sequence shown here is derived from an EMBL/GenBank/DDBJ whole genome shotgun (WGS) entry which is preliminary data.</text>
</comment>
<keyword evidence="1" id="KW-0472">Membrane</keyword>
<keyword evidence="3" id="KW-1185">Reference proteome</keyword>
<name>A0ABV5BLY9_9LEPT</name>
<dbReference type="Proteomes" id="UP001580391">
    <property type="component" value="Unassembled WGS sequence"/>
</dbReference>
<keyword evidence="1" id="KW-0812">Transmembrane</keyword>
<keyword evidence="1" id="KW-1133">Transmembrane helix</keyword>
<accession>A0ABV5BLY9</accession>
<dbReference type="EMBL" id="JBHILJ010000003">
    <property type="protein sequence ID" value="MFB5736313.1"/>
    <property type="molecule type" value="Genomic_DNA"/>
</dbReference>
<gene>
    <name evidence="2" type="primary">pgsW</name>
    <name evidence="2" type="ORF">ACE5IX_07345</name>
</gene>
<evidence type="ECO:0000256" key="1">
    <source>
        <dbReference type="SAM" id="Phobius"/>
    </source>
</evidence>
<evidence type="ECO:0000313" key="3">
    <source>
        <dbReference type="Proteomes" id="UP001580391"/>
    </source>
</evidence>
<reference evidence="2 3" key="1">
    <citation type="submission" date="2024-09" db="EMBL/GenBank/DDBJ databases">
        <title>Taxonomic and Genotyping Characterization of Leptospira Strains isolated from Multiple Sources in Colombia highlights the importance of intermediate species.</title>
        <authorList>
            <person name="Torres Higuera L."/>
            <person name="Rojas Tapias D."/>
            <person name="Jimenez Velasquez S."/>
            <person name="Renjifo Ibanez C."/>
        </authorList>
    </citation>
    <scope>NUCLEOTIDE SEQUENCE [LARGE SCALE GENOMIC DNA]</scope>
    <source>
        <strain evidence="2 3">Lep080</strain>
    </source>
</reference>
<proteinExistence type="predicted"/>